<protein>
    <submittedName>
        <fullName evidence="1">Uncharacterized protein</fullName>
    </submittedName>
</protein>
<proteinExistence type="predicted"/>
<accession>A0ACB1AFQ6</accession>
<organism evidence="1 2">
    <name type="scientific">Meloidogyne enterolobii</name>
    <name type="common">Root-knot nematode worm</name>
    <name type="synonym">Meloidogyne mayaguensis</name>
    <dbReference type="NCBI Taxonomy" id="390850"/>
    <lineage>
        <taxon>Eukaryota</taxon>
        <taxon>Metazoa</taxon>
        <taxon>Ecdysozoa</taxon>
        <taxon>Nematoda</taxon>
        <taxon>Chromadorea</taxon>
        <taxon>Rhabditida</taxon>
        <taxon>Tylenchina</taxon>
        <taxon>Tylenchomorpha</taxon>
        <taxon>Tylenchoidea</taxon>
        <taxon>Meloidogynidae</taxon>
        <taxon>Meloidogyninae</taxon>
        <taxon>Meloidogyne</taxon>
    </lineage>
</organism>
<name>A0ACB1AFQ6_MELEN</name>
<keyword evidence="2" id="KW-1185">Reference proteome</keyword>
<evidence type="ECO:0000313" key="2">
    <source>
        <dbReference type="Proteomes" id="UP001497535"/>
    </source>
</evidence>
<reference evidence="1" key="1">
    <citation type="submission" date="2023-11" db="EMBL/GenBank/DDBJ databases">
        <authorList>
            <person name="Poullet M."/>
        </authorList>
    </citation>
    <scope>NUCLEOTIDE SEQUENCE</scope>
    <source>
        <strain evidence="1">E1834</strain>
    </source>
</reference>
<evidence type="ECO:0000313" key="1">
    <source>
        <dbReference type="EMBL" id="CAK5090114.1"/>
    </source>
</evidence>
<gene>
    <name evidence="1" type="ORF">MENTE1834_LOCUS37882</name>
</gene>
<sequence length="49" mass="5812">MKIYLYVETKLVSKSRFVPLSFKVPVLSPPFYVSETKFLFTQHDQKSQE</sequence>
<dbReference type="EMBL" id="CAVMJV010000080">
    <property type="protein sequence ID" value="CAK5090114.1"/>
    <property type="molecule type" value="Genomic_DNA"/>
</dbReference>
<dbReference type="Proteomes" id="UP001497535">
    <property type="component" value="Unassembled WGS sequence"/>
</dbReference>
<comment type="caution">
    <text evidence="1">The sequence shown here is derived from an EMBL/GenBank/DDBJ whole genome shotgun (WGS) entry which is preliminary data.</text>
</comment>